<dbReference type="Proteomes" id="UP000236327">
    <property type="component" value="Unassembled WGS sequence"/>
</dbReference>
<keyword evidence="3" id="KW-1185">Reference proteome</keyword>
<dbReference type="EMBL" id="LYMM01000073">
    <property type="protein sequence ID" value="PNU02499.1"/>
    <property type="molecule type" value="Genomic_DNA"/>
</dbReference>
<gene>
    <name evidence="2" type="ORF">A8V01_08945</name>
</gene>
<reference evidence="2 3" key="1">
    <citation type="submission" date="2016-05" db="EMBL/GenBank/DDBJ databases">
        <title>Complete genome sequence of Novosphingobium guangzhouense SA925(T).</title>
        <authorList>
            <person name="Sha S."/>
        </authorList>
    </citation>
    <scope>NUCLEOTIDE SEQUENCE [LARGE SCALE GENOMIC DNA]</scope>
    <source>
        <strain evidence="2 3">SA925</strain>
    </source>
</reference>
<dbReference type="RefSeq" id="WP_103098666.1">
    <property type="nucleotide sequence ID" value="NZ_LYMM01000073.1"/>
</dbReference>
<keyword evidence="1" id="KW-0175">Coiled coil</keyword>
<dbReference type="AlphaFoldDB" id="A0A2K2FUN5"/>
<feature type="coiled-coil region" evidence="1">
    <location>
        <begin position="36"/>
        <end position="63"/>
    </location>
</feature>
<evidence type="ECO:0008006" key="4">
    <source>
        <dbReference type="Google" id="ProtNLM"/>
    </source>
</evidence>
<evidence type="ECO:0000313" key="2">
    <source>
        <dbReference type="EMBL" id="PNU02499.1"/>
    </source>
</evidence>
<evidence type="ECO:0000313" key="3">
    <source>
        <dbReference type="Proteomes" id="UP000236327"/>
    </source>
</evidence>
<sequence>MSAVRSIDSAAGGATAFQVSQLATLADSVKIAQSTYQSALADLHRAQDRVREAAETLAAAQTRFQDACPVAFGLAPANIGGNPVDDWLSARCTATDRLAKSRASNLYRDFIEWCAASGHAEPHTGRWHQTRFGRELTERGFFSRKDSEGFTVRVGLRLAERERGNG</sequence>
<organism evidence="2 3">
    <name type="scientific">Novosphingobium guangzhouense</name>
    <dbReference type="NCBI Taxonomy" id="1850347"/>
    <lineage>
        <taxon>Bacteria</taxon>
        <taxon>Pseudomonadati</taxon>
        <taxon>Pseudomonadota</taxon>
        <taxon>Alphaproteobacteria</taxon>
        <taxon>Sphingomonadales</taxon>
        <taxon>Sphingomonadaceae</taxon>
        <taxon>Novosphingobium</taxon>
    </lineage>
</organism>
<comment type="caution">
    <text evidence="2">The sequence shown here is derived from an EMBL/GenBank/DDBJ whole genome shotgun (WGS) entry which is preliminary data.</text>
</comment>
<evidence type="ECO:0000256" key="1">
    <source>
        <dbReference type="SAM" id="Coils"/>
    </source>
</evidence>
<dbReference type="OrthoDB" id="9763644at2"/>
<proteinExistence type="predicted"/>
<protein>
    <recommendedName>
        <fullName evidence="4">DNA primase/nucleoside triphosphatase C-terminal domain-containing protein</fullName>
    </recommendedName>
</protein>
<name>A0A2K2FUN5_9SPHN</name>
<accession>A0A2K2FUN5</accession>